<reference evidence="3 4" key="1">
    <citation type="submission" date="2018-03" db="EMBL/GenBank/DDBJ databases">
        <title>Draft Genome Sequences of the Obligatory Marine Myxobacteria Enhygromyxa salina SWB005.</title>
        <authorList>
            <person name="Poehlein A."/>
            <person name="Moghaddam J.A."/>
            <person name="Harms H."/>
            <person name="Alanjari M."/>
            <person name="Koenig G.M."/>
            <person name="Daniel R."/>
            <person name="Schaeberle T.F."/>
        </authorList>
    </citation>
    <scope>NUCLEOTIDE SEQUENCE [LARGE SCALE GENOMIC DNA]</scope>
    <source>
        <strain evidence="3 4">SWB005</strain>
    </source>
</reference>
<keyword evidence="2" id="KW-1133">Transmembrane helix</keyword>
<protein>
    <submittedName>
        <fullName evidence="3">Type II secretion system protein G</fullName>
    </submittedName>
</protein>
<dbReference type="InterPro" id="IPR012902">
    <property type="entry name" value="N_methyl_site"/>
</dbReference>
<comment type="caution">
    <text evidence="3">The sequence shown here is derived from an EMBL/GenBank/DDBJ whole genome shotgun (WGS) entry which is preliminary data.</text>
</comment>
<name>A0A2S9XHX2_9BACT</name>
<dbReference type="InterPro" id="IPR045584">
    <property type="entry name" value="Pilin-like"/>
</dbReference>
<keyword evidence="4" id="KW-1185">Reference proteome</keyword>
<feature type="region of interest" description="Disordered" evidence="1">
    <location>
        <begin position="1"/>
        <end position="40"/>
    </location>
</feature>
<dbReference type="NCBIfam" id="TIGR02532">
    <property type="entry name" value="IV_pilin_GFxxxE"/>
    <property type="match status" value="1"/>
</dbReference>
<dbReference type="AlphaFoldDB" id="A0A2S9XHX2"/>
<dbReference type="Gene3D" id="3.30.700.10">
    <property type="entry name" value="Glycoprotein, Type 4 Pilin"/>
    <property type="match status" value="1"/>
</dbReference>
<proteinExistence type="predicted"/>
<organism evidence="3 4">
    <name type="scientific">Enhygromyxa salina</name>
    <dbReference type="NCBI Taxonomy" id="215803"/>
    <lineage>
        <taxon>Bacteria</taxon>
        <taxon>Pseudomonadati</taxon>
        <taxon>Myxococcota</taxon>
        <taxon>Polyangia</taxon>
        <taxon>Nannocystales</taxon>
        <taxon>Nannocystaceae</taxon>
        <taxon>Enhygromyxa</taxon>
    </lineage>
</organism>
<dbReference type="Proteomes" id="UP000237968">
    <property type="component" value="Unassembled WGS sequence"/>
</dbReference>
<feature type="compositionally biased region" description="Polar residues" evidence="1">
    <location>
        <begin position="12"/>
        <end position="24"/>
    </location>
</feature>
<dbReference type="Pfam" id="PF07963">
    <property type="entry name" value="N_methyl"/>
    <property type="match status" value="1"/>
</dbReference>
<keyword evidence="2" id="KW-0472">Membrane</keyword>
<evidence type="ECO:0000256" key="1">
    <source>
        <dbReference type="SAM" id="MobiDB-lite"/>
    </source>
</evidence>
<dbReference type="EMBL" id="PVNK01000209">
    <property type="protein sequence ID" value="PRP92462.1"/>
    <property type="molecule type" value="Genomic_DNA"/>
</dbReference>
<feature type="transmembrane region" description="Helical" evidence="2">
    <location>
        <begin position="49"/>
        <end position="70"/>
    </location>
</feature>
<accession>A0A2S9XHX2</accession>
<sequence length="250" mass="27166">MIAKTLSEVRSGMTTANTQANPMRTPTPRRRACSGTSPGRAARQRGFTLVELLTVVAILGIMATLALVGYTKNVRNARRTEVIGDLSNLSLRENGLMSVRGHYASTSTSEDDTYPVAPNELQNKDGAIQWDISQPGYTLDAVAIGTPYFQAGGLEHGYDAMGFMPEGGHSWCVYGVISGDGTNGEFGDEPPALPLAAEVFPNGAQLDRFYARDWFYAFAKCDFDRDGTYWEFTTAHFSTDVSMGDSNFGE</sequence>
<dbReference type="PROSITE" id="PS00409">
    <property type="entry name" value="PROKAR_NTER_METHYL"/>
    <property type="match status" value="1"/>
</dbReference>
<evidence type="ECO:0000256" key="2">
    <source>
        <dbReference type="SAM" id="Phobius"/>
    </source>
</evidence>
<gene>
    <name evidence="3" type="primary">pulG_2</name>
    <name evidence="3" type="ORF">ENSA5_48800</name>
</gene>
<keyword evidence="2" id="KW-0812">Transmembrane</keyword>
<evidence type="ECO:0000313" key="3">
    <source>
        <dbReference type="EMBL" id="PRP92462.1"/>
    </source>
</evidence>
<dbReference type="SUPFAM" id="SSF54523">
    <property type="entry name" value="Pili subunits"/>
    <property type="match status" value="1"/>
</dbReference>
<evidence type="ECO:0000313" key="4">
    <source>
        <dbReference type="Proteomes" id="UP000237968"/>
    </source>
</evidence>